<evidence type="ECO:0000313" key="2">
    <source>
        <dbReference type="Proteomes" id="UP000198827"/>
    </source>
</evidence>
<dbReference type="Proteomes" id="UP000198827">
    <property type="component" value="Chromosome I"/>
</dbReference>
<dbReference type="AlphaFoldDB" id="A0A1H0LAF1"/>
<organism evidence="1 2">
    <name type="scientific">Pseudomonas arsenicoxydans</name>
    <dbReference type="NCBI Taxonomy" id="702115"/>
    <lineage>
        <taxon>Bacteria</taxon>
        <taxon>Pseudomonadati</taxon>
        <taxon>Pseudomonadota</taxon>
        <taxon>Gammaproteobacteria</taxon>
        <taxon>Pseudomonadales</taxon>
        <taxon>Pseudomonadaceae</taxon>
        <taxon>Pseudomonas</taxon>
    </lineage>
</organism>
<evidence type="ECO:0000313" key="1">
    <source>
        <dbReference type="EMBL" id="SDO64983.1"/>
    </source>
</evidence>
<evidence type="ECO:0008006" key="3">
    <source>
        <dbReference type="Google" id="ProtNLM"/>
    </source>
</evidence>
<protein>
    <recommendedName>
        <fullName evidence="3">DUF2235 domain-containing protein</fullName>
    </recommendedName>
</protein>
<gene>
    <name evidence="1" type="ORF">SAMN04489798_3492</name>
</gene>
<sequence length="70" mass="7619">MSGYVPNPPKNYRYDEAKPVDIHAQHWAEYEKHGKAPAPAPQKTGIALRIGVFFDGTGNNANNAEAGLRA</sequence>
<proteinExistence type="predicted"/>
<name>A0A1H0LAF1_9PSED</name>
<reference evidence="1 2" key="1">
    <citation type="submission" date="2016-10" db="EMBL/GenBank/DDBJ databases">
        <authorList>
            <person name="de Groot N.N."/>
        </authorList>
    </citation>
    <scope>NUCLEOTIDE SEQUENCE [LARGE SCALE GENOMIC DNA]</scope>
    <source>
        <strain evidence="1 2">CECT 7543</strain>
    </source>
</reference>
<dbReference type="EMBL" id="LT629705">
    <property type="protein sequence ID" value="SDO64983.1"/>
    <property type="molecule type" value="Genomic_DNA"/>
</dbReference>
<accession>A0A1H0LAF1</accession>